<feature type="transmembrane region" description="Helical" evidence="11">
    <location>
        <begin position="697"/>
        <end position="721"/>
    </location>
</feature>
<dbReference type="Gene3D" id="3.40.50.10140">
    <property type="entry name" value="Toll/interleukin-1 receptor homology (TIR) domain"/>
    <property type="match status" value="1"/>
</dbReference>
<accession>A0A1S3IIA4</accession>
<dbReference type="GO" id="GO:0005886">
    <property type="term" value="C:plasma membrane"/>
    <property type="evidence" value="ECO:0007669"/>
    <property type="project" value="TreeGrafter"/>
</dbReference>
<dbReference type="GO" id="GO:0007165">
    <property type="term" value="P:signal transduction"/>
    <property type="evidence" value="ECO:0007669"/>
    <property type="project" value="InterPro"/>
</dbReference>
<evidence type="ECO:0000256" key="10">
    <source>
        <dbReference type="ARBA" id="ARBA00023180"/>
    </source>
</evidence>
<protein>
    <submittedName>
        <fullName evidence="15">Toll-like receptor 3</fullName>
    </submittedName>
</protein>
<dbReference type="InParanoid" id="A0A1S3IIA4"/>
<feature type="signal peptide" evidence="12">
    <location>
        <begin position="1"/>
        <end position="23"/>
    </location>
</feature>
<name>A0A1S3IIA4_LINAN</name>
<proteinExistence type="inferred from homology"/>
<dbReference type="Gene3D" id="3.80.10.10">
    <property type="entry name" value="Ribonuclease Inhibitor"/>
    <property type="match status" value="3"/>
</dbReference>
<keyword evidence="4 11" id="KW-0812">Transmembrane</keyword>
<evidence type="ECO:0000256" key="1">
    <source>
        <dbReference type="ARBA" id="ARBA00004167"/>
    </source>
</evidence>
<dbReference type="STRING" id="7574.A0A1S3IIA4"/>
<feature type="chain" id="PRO_5010328070" evidence="12">
    <location>
        <begin position="24"/>
        <end position="899"/>
    </location>
</feature>
<organism evidence="14 15">
    <name type="scientific">Lingula anatina</name>
    <name type="common">Brachiopod</name>
    <name type="synonym">Lingula unguis</name>
    <dbReference type="NCBI Taxonomy" id="7574"/>
    <lineage>
        <taxon>Eukaryota</taxon>
        <taxon>Metazoa</taxon>
        <taxon>Spiralia</taxon>
        <taxon>Lophotrochozoa</taxon>
        <taxon>Brachiopoda</taxon>
        <taxon>Linguliformea</taxon>
        <taxon>Lingulata</taxon>
        <taxon>Lingulida</taxon>
        <taxon>Linguloidea</taxon>
        <taxon>Lingulidae</taxon>
        <taxon>Lingula</taxon>
    </lineage>
</organism>
<dbReference type="SUPFAM" id="SSF52058">
    <property type="entry name" value="L domain-like"/>
    <property type="match status" value="2"/>
</dbReference>
<evidence type="ECO:0000256" key="5">
    <source>
        <dbReference type="ARBA" id="ARBA00022729"/>
    </source>
</evidence>
<dbReference type="GeneID" id="106164544"/>
<keyword evidence="10" id="KW-0325">Glycoprotein</keyword>
<evidence type="ECO:0000256" key="7">
    <source>
        <dbReference type="ARBA" id="ARBA00022989"/>
    </source>
</evidence>
<evidence type="ECO:0000256" key="12">
    <source>
        <dbReference type="SAM" id="SignalP"/>
    </source>
</evidence>
<dbReference type="RefSeq" id="XP_013397942.1">
    <property type="nucleotide sequence ID" value="XM_013542488.1"/>
</dbReference>
<dbReference type="InterPro" id="IPR032675">
    <property type="entry name" value="LRR_dom_sf"/>
</dbReference>
<evidence type="ECO:0000256" key="3">
    <source>
        <dbReference type="ARBA" id="ARBA00022614"/>
    </source>
</evidence>
<reference evidence="15" key="1">
    <citation type="submission" date="2025-08" db="UniProtKB">
        <authorList>
            <consortium name="RefSeq"/>
        </authorList>
    </citation>
    <scope>IDENTIFICATION</scope>
    <source>
        <tissue evidence="15">Gonads</tissue>
    </source>
</reference>
<dbReference type="AlphaFoldDB" id="A0A1S3IIA4"/>
<dbReference type="KEGG" id="lak:106164544"/>
<keyword evidence="9" id="KW-0675">Receptor</keyword>
<keyword evidence="7 11" id="KW-1133">Transmembrane helix</keyword>
<dbReference type="Proteomes" id="UP000085678">
    <property type="component" value="Unplaced"/>
</dbReference>
<dbReference type="InterPro" id="IPR001611">
    <property type="entry name" value="Leu-rich_rpt"/>
</dbReference>
<dbReference type="GO" id="GO:0038023">
    <property type="term" value="F:signaling receptor activity"/>
    <property type="evidence" value="ECO:0007669"/>
    <property type="project" value="TreeGrafter"/>
</dbReference>
<evidence type="ECO:0000256" key="9">
    <source>
        <dbReference type="ARBA" id="ARBA00023170"/>
    </source>
</evidence>
<dbReference type="InterPro" id="IPR000157">
    <property type="entry name" value="TIR_dom"/>
</dbReference>
<dbReference type="InterPro" id="IPR003591">
    <property type="entry name" value="Leu-rich_rpt_typical-subtyp"/>
</dbReference>
<keyword evidence="6" id="KW-0677">Repeat</keyword>
<dbReference type="SMART" id="SM00255">
    <property type="entry name" value="TIR"/>
    <property type="match status" value="1"/>
</dbReference>
<gene>
    <name evidence="15" type="primary">LOC106164544</name>
</gene>
<feature type="domain" description="TIR" evidence="13">
    <location>
        <begin position="745"/>
        <end position="880"/>
    </location>
</feature>
<keyword evidence="3" id="KW-0433">Leucine-rich repeat</keyword>
<dbReference type="PANTHER" id="PTHR24365">
    <property type="entry name" value="TOLL-LIKE RECEPTOR"/>
    <property type="match status" value="1"/>
</dbReference>
<evidence type="ECO:0000256" key="6">
    <source>
        <dbReference type="ARBA" id="ARBA00022737"/>
    </source>
</evidence>
<dbReference type="PROSITE" id="PS50104">
    <property type="entry name" value="TIR"/>
    <property type="match status" value="1"/>
</dbReference>
<keyword evidence="14" id="KW-1185">Reference proteome</keyword>
<evidence type="ECO:0000259" key="13">
    <source>
        <dbReference type="PROSITE" id="PS50104"/>
    </source>
</evidence>
<dbReference type="PROSITE" id="PS51450">
    <property type="entry name" value="LRR"/>
    <property type="match status" value="1"/>
</dbReference>
<comment type="subcellular location">
    <subcellularLocation>
        <location evidence="1">Membrane</location>
        <topology evidence="1">Single-pass membrane protein</topology>
    </subcellularLocation>
</comment>
<dbReference type="SMART" id="SM00369">
    <property type="entry name" value="LRR_TYP"/>
    <property type="match status" value="6"/>
</dbReference>
<dbReference type="OrthoDB" id="6148273at2759"/>
<dbReference type="PANTHER" id="PTHR24365:SF530">
    <property type="entry name" value="MSTPROX-RELATED"/>
    <property type="match status" value="1"/>
</dbReference>
<dbReference type="InterPro" id="IPR035897">
    <property type="entry name" value="Toll_tir_struct_dom_sf"/>
</dbReference>
<evidence type="ECO:0000313" key="15">
    <source>
        <dbReference type="RefSeq" id="XP_013397942.1"/>
    </source>
</evidence>
<dbReference type="SUPFAM" id="SSF52200">
    <property type="entry name" value="Toll/Interleukin receptor TIR domain"/>
    <property type="match status" value="1"/>
</dbReference>
<keyword evidence="5 12" id="KW-0732">Signal</keyword>
<evidence type="ECO:0000256" key="2">
    <source>
        <dbReference type="ARBA" id="ARBA00009634"/>
    </source>
</evidence>
<keyword evidence="8 11" id="KW-0472">Membrane</keyword>
<comment type="similarity">
    <text evidence="2">Belongs to the Toll-like receptor family.</text>
</comment>
<sequence length="899" mass="102995">MPGKGYFILYLWCLVNFIVSSGGFKAQRCPAPCHCDFTSLSQEIVNCSYSRLRALPLEIPIPLNTTVLDLRYTGLSEIPPHAFSQLEGLKALYVGGNNIKHFHEDSFAGLWNLELLDLSPLHPDMHFDYEAFPTNLFRDLISLKILMFGRMSSSAQIQQGYLDQTLAPLHKLQQVTFPSLTDGDTPFGRGYNNLTSLKTVGFHGVGSVTNIRKHTFAMLKNCPIERLAFISCGLDTVEYGTLSSFPHLKVLDIEYANFMSVTEAEKFICDLNNTSIEVLHMYHIFGWRNWKPNVPQWIVSANTFQCLKHTSLKTLELIRNRIEAIDLQNFKFLPHLEYVDLSGNNLLFGLENGIQEIGFDKIFRDLMINTNLTLFRVDNNIYRTSLVTPQDIPSKSFWYGRPKLPLEPAKYSYVSPTPQTNRSAPHNFRLELPILKINLPENLEYVSISWWATDRNDYLPCDTFKGSVYFFPNKLRYLRIEDVNLKTFCALLYGLDRLEFLDLSYNGVNFLPKPFFENFISLIYLYLKENNLGPLIAEGGLHPIQLPHLEILDLSVNKISTIPKDFFGYLVSLKQLDLRDNRISTLSFTMTNLLSIEYIDISTNQLTALAISQLDYIMKMNASSLDVTLNMSNNPMDCNVCDGIGFLHLIIHSNMTTIFSNDSTCYMNGSKTSLESSLSRLERECDSSPHTIISSNLWLSLGASLGVISAAVCGLIVAYIYRWHIKYHFFLLRRHFRKRGVITATPGHVYASYDDNDYYYVTHKLLRHLEDEDQLDVIIDQRNFIGGASLSEAIVEAVENSRKTVLVLSESYVLNPWCEFEFQMSLARGYQSVIPVMFQPVPFDAMTKSLRKYIRARGYIKWTEDPDGQRLFWKRLSNAIFDENNILVQPEKDDTTELM</sequence>
<evidence type="ECO:0000256" key="11">
    <source>
        <dbReference type="SAM" id="Phobius"/>
    </source>
</evidence>
<evidence type="ECO:0000313" key="14">
    <source>
        <dbReference type="Proteomes" id="UP000085678"/>
    </source>
</evidence>
<dbReference type="Pfam" id="PF13855">
    <property type="entry name" value="LRR_8"/>
    <property type="match status" value="2"/>
</dbReference>
<evidence type="ECO:0000256" key="4">
    <source>
        <dbReference type="ARBA" id="ARBA00022692"/>
    </source>
</evidence>
<evidence type="ECO:0000256" key="8">
    <source>
        <dbReference type="ARBA" id="ARBA00023136"/>
    </source>
</evidence>
<dbReference type="Pfam" id="PF01582">
    <property type="entry name" value="TIR"/>
    <property type="match status" value="1"/>
</dbReference>